<dbReference type="EMBL" id="CAJVCH010051381">
    <property type="protein sequence ID" value="CAG7718164.1"/>
    <property type="molecule type" value="Genomic_DNA"/>
</dbReference>
<protein>
    <submittedName>
        <fullName evidence="1">Uncharacterized protein</fullName>
    </submittedName>
</protein>
<sequence length="106" mass="11937">MTRSKLGGLIAPCSPQCTKVLIACPQTGPKCSQGLPGQHEVSESCWSEKRWKTLEELKLCPGTETCRWNIGEERKKKTEMHCSPEVLRDLSDSEHLSKEPLERTQV</sequence>
<dbReference type="AlphaFoldDB" id="A0A8J2K1L5"/>
<evidence type="ECO:0000313" key="1">
    <source>
        <dbReference type="EMBL" id="CAG7718164.1"/>
    </source>
</evidence>
<keyword evidence="2" id="KW-1185">Reference proteome</keyword>
<gene>
    <name evidence="1" type="ORF">AFUS01_LOCUS7581</name>
</gene>
<accession>A0A8J2K1L5</accession>
<reference evidence="1" key="1">
    <citation type="submission" date="2021-06" db="EMBL/GenBank/DDBJ databases">
        <authorList>
            <person name="Hodson N. C."/>
            <person name="Mongue J. A."/>
            <person name="Jaron S. K."/>
        </authorList>
    </citation>
    <scope>NUCLEOTIDE SEQUENCE</scope>
</reference>
<proteinExistence type="predicted"/>
<dbReference type="Proteomes" id="UP000708208">
    <property type="component" value="Unassembled WGS sequence"/>
</dbReference>
<comment type="caution">
    <text evidence="1">The sequence shown here is derived from an EMBL/GenBank/DDBJ whole genome shotgun (WGS) entry which is preliminary data.</text>
</comment>
<name>A0A8J2K1L5_9HEXA</name>
<evidence type="ECO:0000313" key="2">
    <source>
        <dbReference type="Proteomes" id="UP000708208"/>
    </source>
</evidence>
<organism evidence="1 2">
    <name type="scientific">Allacma fusca</name>
    <dbReference type="NCBI Taxonomy" id="39272"/>
    <lineage>
        <taxon>Eukaryota</taxon>
        <taxon>Metazoa</taxon>
        <taxon>Ecdysozoa</taxon>
        <taxon>Arthropoda</taxon>
        <taxon>Hexapoda</taxon>
        <taxon>Collembola</taxon>
        <taxon>Symphypleona</taxon>
        <taxon>Sminthuridae</taxon>
        <taxon>Allacma</taxon>
    </lineage>
</organism>